<keyword evidence="2" id="KW-1133">Transmembrane helix</keyword>
<sequence>MSSSAVSTSLVYAGQTAASSLQSAANLTAPLLQEGARTAVRTAKFVHETVKDHLSEPPDRRPAELVDRIEAEQGVPPESQTPTVPWEHFGSAEKERAGVQLFFLMQSYYGYPVRALDGGKSLPPPSRSHNFLQYAYNNHPLLALFLQHPLHPFTPASRAAHLYITVGFTLLLTAVMSEGLEVCTKFCDAGCDDISHNYTDPLCSADVSGTDSGGCCVGNSVDIDYPEWLVELAPVEAGNTGEWMPVLLYDEFCSYVKYNGLLSVLVITCAASPFDSLVRCLASGCRCQGRRLAAAARRTGRGLVAVLVFAATAWWAIALVLALGFPAGKATAARFATAQLLSWGTWFPQGWAWFVLYYGSHRKEFRKMYPGLDFVEVEGWRGGGAGGAGAGGAGEAEGGAGGAGEGAGGAAEGGGAPEE</sequence>
<feature type="transmembrane region" description="Helical" evidence="2">
    <location>
        <begin position="261"/>
        <end position="282"/>
    </location>
</feature>
<feature type="transmembrane region" description="Helical" evidence="2">
    <location>
        <begin position="303"/>
        <end position="328"/>
    </location>
</feature>
<gene>
    <name evidence="3" type="ORF">TeGR_g10274</name>
</gene>
<proteinExistence type="predicted"/>
<keyword evidence="4" id="KW-1185">Reference proteome</keyword>
<accession>A0ABQ6M5F6</accession>
<evidence type="ECO:0000313" key="3">
    <source>
        <dbReference type="EMBL" id="GMI19751.1"/>
    </source>
</evidence>
<evidence type="ECO:0000256" key="2">
    <source>
        <dbReference type="SAM" id="Phobius"/>
    </source>
</evidence>
<name>A0ABQ6M5F6_9STRA</name>
<comment type="caution">
    <text evidence="3">The sequence shown here is derived from an EMBL/GenBank/DDBJ whole genome shotgun (WGS) entry which is preliminary data.</text>
</comment>
<protein>
    <submittedName>
        <fullName evidence="3">Uncharacterized protein</fullName>
    </submittedName>
</protein>
<evidence type="ECO:0000256" key="1">
    <source>
        <dbReference type="SAM" id="MobiDB-lite"/>
    </source>
</evidence>
<keyword evidence="2" id="KW-0812">Transmembrane</keyword>
<evidence type="ECO:0000313" key="4">
    <source>
        <dbReference type="Proteomes" id="UP001165060"/>
    </source>
</evidence>
<dbReference type="Proteomes" id="UP001165060">
    <property type="component" value="Unassembled WGS sequence"/>
</dbReference>
<organism evidence="3 4">
    <name type="scientific">Tetraparma gracilis</name>
    <dbReference type="NCBI Taxonomy" id="2962635"/>
    <lineage>
        <taxon>Eukaryota</taxon>
        <taxon>Sar</taxon>
        <taxon>Stramenopiles</taxon>
        <taxon>Ochrophyta</taxon>
        <taxon>Bolidophyceae</taxon>
        <taxon>Parmales</taxon>
        <taxon>Triparmaceae</taxon>
        <taxon>Tetraparma</taxon>
    </lineage>
</organism>
<feature type="transmembrane region" description="Helical" evidence="2">
    <location>
        <begin position="340"/>
        <end position="359"/>
    </location>
</feature>
<keyword evidence="2" id="KW-0472">Membrane</keyword>
<feature type="region of interest" description="Disordered" evidence="1">
    <location>
        <begin position="385"/>
        <end position="419"/>
    </location>
</feature>
<dbReference type="EMBL" id="BRYB01003736">
    <property type="protein sequence ID" value="GMI19751.1"/>
    <property type="molecule type" value="Genomic_DNA"/>
</dbReference>
<reference evidence="3 4" key="1">
    <citation type="journal article" date="2023" name="Commun. Biol.">
        <title>Genome analysis of Parmales, the sister group of diatoms, reveals the evolutionary specialization of diatoms from phago-mixotrophs to photoautotrophs.</title>
        <authorList>
            <person name="Ban H."/>
            <person name="Sato S."/>
            <person name="Yoshikawa S."/>
            <person name="Yamada K."/>
            <person name="Nakamura Y."/>
            <person name="Ichinomiya M."/>
            <person name="Sato N."/>
            <person name="Blanc-Mathieu R."/>
            <person name="Endo H."/>
            <person name="Kuwata A."/>
            <person name="Ogata H."/>
        </authorList>
    </citation>
    <scope>NUCLEOTIDE SEQUENCE [LARGE SCALE GENOMIC DNA]</scope>
</reference>